<accession>A0A1J1IAW6</accession>
<dbReference type="EMBL" id="CVRI01000047">
    <property type="protein sequence ID" value="CRK97355.1"/>
    <property type="molecule type" value="Genomic_DNA"/>
</dbReference>
<keyword evidence="2" id="KW-1185">Reference proteome</keyword>
<name>A0A1J1IAW6_9DIPT</name>
<evidence type="ECO:0000313" key="1">
    <source>
        <dbReference type="EMBL" id="CRK97355.1"/>
    </source>
</evidence>
<protein>
    <submittedName>
        <fullName evidence="1">CLUMA_CG010746, isoform A</fullName>
    </submittedName>
</protein>
<organism evidence="1 2">
    <name type="scientific">Clunio marinus</name>
    <dbReference type="NCBI Taxonomy" id="568069"/>
    <lineage>
        <taxon>Eukaryota</taxon>
        <taxon>Metazoa</taxon>
        <taxon>Ecdysozoa</taxon>
        <taxon>Arthropoda</taxon>
        <taxon>Hexapoda</taxon>
        <taxon>Insecta</taxon>
        <taxon>Pterygota</taxon>
        <taxon>Neoptera</taxon>
        <taxon>Endopterygota</taxon>
        <taxon>Diptera</taxon>
        <taxon>Nematocera</taxon>
        <taxon>Chironomoidea</taxon>
        <taxon>Chironomidae</taxon>
        <taxon>Clunio</taxon>
    </lineage>
</organism>
<sequence length="84" mass="8986">MDRDCSSSNNLATKEAKSFSTMLVAFALGRMCKRNVLSSSSISISWQKPRGLYSGAATAAAALKSYSDQQSLSISKTSNSRLSK</sequence>
<dbReference type="Proteomes" id="UP000183832">
    <property type="component" value="Unassembled WGS sequence"/>
</dbReference>
<proteinExistence type="predicted"/>
<evidence type="ECO:0000313" key="2">
    <source>
        <dbReference type="Proteomes" id="UP000183832"/>
    </source>
</evidence>
<dbReference type="AlphaFoldDB" id="A0A1J1IAW6"/>
<gene>
    <name evidence="1" type="ORF">CLUMA_CG010746</name>
</gene>
<reference evidence="1 2" key="1">
    <citation type="submission" date="2015-04" db="EMBL/GenBank/DDBJ databases">
        <authorList>
            <person name="Syromyatnikov M.Y."/>
            <person name="Popov V.N."/>
        </authorList>
    </citation>
    <scope>NUCLEOTIDE SEQUENCE [LARGE SCALE GENOMIC DNA]</scope>
</reference>